<dbReference type="RefSeq" id="WP_151643168.1">
    <property type="nucleotide sequence ID" value="NZ_CP044543.1"/>
</dbReference>
<keyword evidence="2" id="KW-0472">Membrane</keyword>
<dbReference type="AlphaFoldDB" id="A0A5P6P1B6"/>
<feature type="transmembrane region" description="Helical" evidence="2">
    <location>
        <begin position="153"/>
        <end position="171"/>
    </location>
</feature>
<dbReference type="OrthoDB" id="8208136at2"/>
<feature type="transmembrane region" description="Helical" evidence="2">
    <location>
        <begin position="6"/>
        <end position="28"/>
    </location>
</feature>
<dbReference type="KEGG" id="bbet:F8237_07025"/>
<feature type="transmembrane region" description="Helical" evidence="2">
    <location>
        <begin position="114"/>
        <end position="133"/>
    </location>
</feature>
<evidence type="ECO:0000313" key="3">
    <source>
        <dbReference type="EMBL" id="QFI72157.1"/>
    </source>
</evidence>
<name>A0A5P6P1B6_9BRAD</name>
<accession>A0A5P6P1B6</accession>
<feature type="region of interest" description="Disordered" evidence="1">
    <location>
        <begin position="376"/>
        <end position="397"/>
    </location>
</feature>
<keyword evidence="2" id="KW-1133">Transmembrane helix</keyword>
<dbReference type="EMBL" id="CP044543">
    <property type="protein sequence ID" value="QFI72157.1"/>
    <property type="molecule type" value="Genomic_DNA"/>
</dbReference>
<sequence length="397" mass="43882">MSNMQNTTLIATGIVASLPLIPVGHYLCFGWPVRKLQIVSRLSNQSIGYYRMAFCPESEFVDNVGFSKDYDRRYGRPLFLVPMLLLAITLFAFSYYCVSWVLSHDWAGAQEGTAKIAILSLAGAYMWITYDLIFRARQNDIVTSDVNRATLRLLISLPFGFAISAFSGVVTGSTVTLSTGALAFFVGAFPTDTVLKFMRRTAAIPLKLDADTSEDGVQQLKKIDGITVPIAERFIDEGVKTVAQLAYADPVALSIRSGMDFSFVLICCSRAMVKMYFDDDQMKIVQKYGLRSGLEIKTLNDLLLGYDELRDQAAAKGEPEPAPTSSQAAAQRQLLAFANAVTLDTDSTRFVLDQIAEDPYTRFVWWMWPDMPGLADLPDEPEATETPSPVVAAELTQ</sequence>
<dbReference type="Proteomes" id="UP000325641">
    <property type="component" value="Chromosome"/>
</dbReference>
<feature type="transmembrane region" description="Helical" evidence="2">
    <location>
        <begin position="78"/>
        <end position="102"/>
    </location>
</feature>
<evidence type="ECO:0000256" key="2">
    <source>
        <dbReference type="SAM" id="Phobius"/>
    </source>
</evidence>
<gene>
    <name evidence="3" type="ORF">F8237_07025</name>
</gene>
<keyword evidence="2" id="KW-0812">Transmembrane</keyword>
<evidence type="ECO:0000256" key="1">
    <source>
        <dbReference type="SAM" id="MobiDB-lite"/>
    </source>
</evidence>
<evidence type="ECO:0000313" key="4">
    <source>
        <dbReference type="Proteomes" id="UP000325641"/>
    </source>
</evidence>
<protein>
    <submittedName>
        <fullName evidence="3">Uncharacterized protein</fullName>
    </submittedName>
</protein>
<organism evidence="3 4">
    <name type="scientific">Bradyrhizobium betae</name>
    <dbReference type="NCBI Taxonomy" id="244734"/>
    <lineage>
        <taxon>Bacteria</taxon>
        <taxon>Pseudomonadati</taxon>
        <taxon>Pseudomonadota</taxon>
        <taxon>Alphaproteobacteria</taxon>
        <taxon>Hyphomicrobiales</taxon>
        <taxon>Nitrobacteraceae</taxon>
        <taxon>Bradyrhizobium</taxon>
    </lineage>
</organism>
<reference evidence="4" key="1">
    <citation type="submission" date="2019-10" db="EMBL/GenBank/DDBJ databases">
        <title>Complete Genome Sequence of Bradyrhizobium betae type strain PL7HG1T.</title>
        <authorList>
            <person name="Bromfield E.S.P."/>
            <person name="Cloutier S."/>
        </authorList>
    </citation>
    <scope>NUCLEOTIDE SEQUENCE [LARGE SCALE GENOMIC DNA]</scope>
    <source>
        <strain evidence="4">PL7HG1</strain>
    </source>
</reference>
<proteinExistence type="predicted"/>